<dbReference type="InterPro" id="IPR025330">
    <property type="entry name" value="DUF4236"/>
</dbReference>
<accession>A0ABQ4V1S5</accession>
<protein>
    <recommendedName>
        <fullName evidence="2">DUF4236 domain-containing protein</fullName>
    </recommendedName>
</protein>
<sequence>MPLYFRKSVSAGPFRFNFSKGGVGASVGIRGLRIGTGPRGHYVHAGRGGFSYRATIGRPGERRTDAAVPIPVRPRDPTVVYSDPGVTMVEVESDDVLAMRDESFGELLDEINAKRKQASMASLLGWSLAATGIIAAFVLGPQGLLASLLGVVGWVFGRWLDSYRRTCVLFYDLEPDVMRAYEEAIRGFDGLMGCSMKWHVAAGGAVQDLTTWKRNAGASHLVDKKPTTLEFKLPPTVSSNITPPALHVGRQIIYFLPDVALMDDGRSVGAIPYSKLKVVWQDSNFIEEGQVPSDAQVISYTWKHPNKSGGPDRRFRDNRQIPVCRYEAMHLSSTSGVNELLEFSRLGMSAPFAQALMRLPVNAIPATTLAVAAR</sequence>
<evidence type="ECO:0000313" key="3">
    <source>
        <dbReference type="EMBL" id="GJE78260.1"/>
    </source>
</evidence>
<dbReference type="Pfam" id="PF14020">
    <property type="entry name" value="DUF4236"/>
    <property type="match status" value="1"/>
</dbReference>
<feature type="transmembrane region" description="Helical" evidence="1">
    <location>
        <begin position="120"/>
        <end position="138"/>
    </location>
</feature>
<organism evidence="3 4">
    <name type="scientific">Methylorubrum suomiense</name>
    <dbReference type="NCBI Taxonomy" id="144191"/>
    <lineage>
        <taxon>Bacteria</taxon>
        <taxon>Pseudomonadati</taxon>
        <taxon>Pseudomonadota</taxon>
        <taxon>Alphaproteobacteria</taxon>
        <taxon>Hyphomicrobiales</taxon>
        <taxon>Methylobacteriaceae</taxon>
        <taxon>Methylorubrum</taxon>
    </lineage>
</organism>
<keyword evidence="4" id="KW-1185">Reference proteome</keyword>
<gene>
    <name evidence="3" type="ORF">BGCPKDLD_4874</name>
</gene>
<dbReference type="RefSeq" id="WP_283207424.1">
    <property type="nucleotide sequence ID" value="NZ_BPRE01000022.1"/>
</dbReference>
<comment type="caution">
    <text evidence="3">The sequence shown here is derived from an EMBL/GenBank/DDBJ whole genome shotgun (WGS) entry which is preliminary data.</text>
</comment>
<evidence type="ECO:0000256" key="1">
    <source>
        <dbReference type="SAM" id="Phobius"/>
    </source>
</evidence>
<feature type="domain" description="DUF4236" evidence="2">
    <location>
        <begin position="3"/>
        <end position="53"/>
    </location>
</feature>
<keyword evidence="1" id="KW-1133">Transmembrane helix</keyword>
<evidence type="ECO:0000259" key="2">
    <source>
        <dbReference type="Pfam" id="PF14020"/>
    </source>
</evidence>
<dbReference type="EMBL" id="BPRE01000022">
    <property type="protein sequence ID" value="GJE78260.1"/>
    <property type="molecule type" value="Genomic_DNA"/>
</dbReference>
<evidence type="ECO:0000313" key="4">
    <source>
        <dbReference type="Proteomes" id="UP001055093"/>
    </source>
</evidence>
<reference evidence="3" key="1">
    <citation type="journal article" date="2021" name="Front. Microbiol.">
        <title>Comprehensive Comparative Genomics and Phenotyping of Methylobacterium Species.</title>
        <authorList>
            <person name="Alessa O."/>
            <person name="Ogura Y."/>
            <person name="Fujitani Y."/>
            <person name="Takami H."/>
            <person name="Hayashi T."/>
            <person name="Sahin N."/>
            <person name="Tani A."/>
        </authorList>
    </citation>
    <scope>NUCLEOTIDE SEQUENCE</scope>
    <source>
        <strain evidence="3">DSM 14458</strain>
    </source>
</reference>
<reference evidence="3" key="2">
    <citation type="submission" date="2021-08" db="EMBL/GenBank/DDBJ databases">
        <authorList>
            <person name="Tani A."/>
            <person name="Ola A."/>
            <person name="Ogura Y."/>
            <person name="Katsura K."/>
            <person name="Hayashi T."/>
        </authorList>
    </citation>
    <scope>NUCLEOTIDE SEQUENCE</scope>
    <source>
        <strain evidence="3">DSM 14458</strain>
    </source>
</reference>
<keyword evidence="1" id="KW-0812">Transmembrane</keyword>
<name>A0ABQ4V1S5_9HYPH</name>
<dbReference type="Proteomes" id="UP001055093">
    <property type="component" value="Unassembled WGS sequence"/>
</dbReference>
<keyword evidence="1" id="KW-0472">Membrane</keyword>
<proteinExistence type="predicted"/>